<evidence type="ECO:0000256" key="7">
    <source>
        <dbReference type="ARBA" id="ARBA00023098"/>
    </source>
</evidence>
<dbReference type="PANTHER" id="PTHR11157">
    <property type="entry name" value="FATTY ACID ACYL TRANSFERASE-RELATED"/>
    <property type="match status" value="1"/>
</dbReference>
<keyword evidence="3 10" id="KW-0808">Transferase</keyword>
<dbReference type="GO" id="GO:0030148">
    <property type="term" value="P:sphingolipid biosynthetic process"/>
    <property type="evidence" value="ECO:0007669"/>
    <property type="project" value="TreeGrafter"/>
</dbReference>
<keyword evidence="12" id="KW-1185">Reference proteome</keyword>
<dbReference type="Pfam" id="PF01151">
    <property type="entry name" value="ELO"/>
    <property type="match status" value="1"/>
</dbReference>
<dbReference type="GO" id="GO:0042761">
    <property type="term" value="P:very long-chain fatty acid biosynthetic process"/>
    <property type="evidence" value="ECO:0007669"/>
    <property type="project" value="TreeGrafter"/>
</dbReference>
<keyword evidence="9 10" id="KW-0275">Fatty acid biosynthesis</keyword>
<evidence type="ECO:0000256" key="9">
    <source>
        <dbReference type="ARBA" id="ARBA00023160"/>
    </source>
</evidence>
<feature type="non-terminal residue" evidence="11">
    <location>
        <position position="1"/>
    </location>
</feature>
<evidence type="ECO:0000256" key="3">
    <source>
        <dbReference type="ARBA" id="ARBA00022679"/>
    </source>
</evidence>
<dbReference type="GO" id="GO:0034625">
    <property type="term" value="P:fatty acid elongation, monounsaturated fatty acid"/>
    <property type="evidence" value="ECO:0007669"/>
    <property type="project" value="TreeGrafter"/>
</dbReference>
<reference evidence="11 12" key="1">
    <citation type="submission" date="2014-04" db="EMBL/GenBank/DDBJ databases">
        <title>Genome evolution of avian class.</title>
        <authorList>
            <person name="Zhang G."/>
            <person name="Li C."/>
        </authorList>
    </citation>
    <scope>NUCLEOTIDE SEQUENCE [LARGE SCALE GENOMIC DNA]</scope>
    <source>
        <strain evidence="11">BGI_N300</strain>
    </source>
</reference>
<comment type="catalytic activity">
    <reaction evidence="10">
        <text>a very-long-chain acyl-CoA + malonyl-CoA + H(+) = a very-long-chain 3-oxoacyl-CoA + CO2 + CoA</text>
        <dbReference type="Rhea" id="RHEA:32727"/>
        <dbReference type="ChEBI" id="CHEBI:15378"/>
        <dbReference type="ChEBI" id="CHEBI:16526"/>
        <dbReference type="ChEBI" id="CHEBI:57287"/>
        <dbReference type="ChEBI" id="CHEBI:57384"/>
        <dbReference type="ChEBI" id="CHEBI:90725"/>
        <dbReference type="ChEBI" id="CHEBI:90736"/>
        <dbReference type="EC" id="2.3.1.199"/>
    </reaction>
</comment>
<dbReference type="PROSITE" id="PS01188">
    <property type="entry name" value="ELO"/>
    <property type="match status" value="1"/>
</dbReference>
<evidence type="ECO:0000256" key="6">
    <source>
        <dbReference type="ARBA" id="ARBA00022989"/>
    </source>
</evidence>
<evidence type="ECO:0000313" key="12">
    <source>
        <dbReference type="Proteomes" id="UP000054308"/>
    </source>
</evidence>
<dbReference type="InterPro" id="IPR002076">
    <property type="entry name" value="ELO_fam"/>
</dbReference>
<gene>
    <name evidence="11" type="ORF">N300_11783</name>
</gene>
<dbReference type="AlphaFoldDB" id="A0A091IMI4"/>
<feature type="transmembrane region" description="Helical" evidence="10">
    <location>
        <begin position="200"/>
        <end position="222"/>
    </location>
</feature>
<dbReference type="PANTHER" id="PTHR11157:SF68">
    <property type="entry name" value="ELONGATION OF VERY LONG CHAIN FATTY ACIDS PROTEIN 3"/>
    <property type="match status" value="1"/>
</dbReference>
<evidence type="ECO:0000256" key="10">
    <source>
        <dbReference type="RuleBase" id="RU361115"/>
    </source>
</evidence>
<dbReference type="STRING" id="9244.A0A091IMI4"/>
<feature type="non-terminal residue" evidence="11">
    <location>
        <position position="234"/>
    </location>
</feature>
<feature type="transmembrane region" description="Helical" evidence="10">
    <location>
        <begin position="164"/>
        <end position="188"/>
    </location>
</feature>
<feature type="transmembrane region" description="Helical" evidence="10">
    <location>
        <begin position="6"/>
        <end position="20"/>
    </location>
</feature>
<feature type="transmembrane region" description="Helical" evidence="10">
    <location>
        <begin position="32"/>
        <end position="51"/>
    </location>
</feature>
<name>A0A091IMI4_CALAN</name>
<keyword evidence="8 10" id="KW-0472">Membrane</keyword>
<evidence type="ECO:0000256" key="4">
    <source>
        <dbReference type="ARBA" id="ARBA00022692"/>
    </source>
</evidence>
<evidence type="ECO:0000313" key="11">
    <source>
        <dbReference type="EMBL" id="KFP08575.1"/>
    </source>
</evidence>
<dbReference type="EMBL" id="KL218795">
    <property type="protein sequence ID" value="KFP08575.1"/>
    <property type="molecule type" value="Genomic_DNA"/>
</dbReference>
<proteinExistence type="inferred from homology"/>
<evidence type="ECO:0000256" key="1">
    <source>
        <dbReference type="ARBA" id="ARBA00004141"/>
    </source>
</evidence>
<evidence type="ECO:0000256" key="5">
    <source>
        <dbReference type="ARBA" id="ARBA00022832"/>
    </source>
</evidence>
<keyword evidence="6 10" id="KW-1133">Transmembrane helix</keyword>
<dbReference type="GO" id="GO:0019367">
    <property type="term" value="P:fatty acid elongation, saturated fatty acid"/>
    <property type="evidence" value="ECO:0007669"/>
    <property type="project" value="TreeGrafter"/>
</dbReference>
<dbReference type="GO" id="GO:0034626">
    <property type="term" value="P:fatty acid elongation, polyunsaturated fatty acid"/>
    <property type="evidence" value="ECO:0007669"/>
    <property type="project" value="TreeGrafter"/>
</dbReference>
<keyword evidence="2 10" id="KW-0444">Lipid biosynthesis</keyword>
<dbReference type="EC" id="2.3.1.199" evidence="10"/>
<keyword evidence="4 10" id="KW-0812">Transmembrane</keyword>
<dbReference type="InterPro" id="IPR030457">
    <property type="entry name" value="ELO_CS"/>
</dbReference>
<dbReference type="GO" id="GO:0005789">
    <property type="term" value="C:endoplasmic reticulum membrane"/>
    <property type="evidence" value="ECO:0007669"/>
    <property type="project" value="TreeGrafter"/>
</dbReference>
<keyword evidence="5 10" id="KW-0276">Fatty acid metabolism</keyword>
<organism evidence="11 12">
    <name type="scientific">Calypte anna</name>
    <name type="common">Anna's hummingbird</name>
    <name type="synonym">Archilochus anna</name>
    <dbReference type="NCBI Taxonomy" id="9244"/>
    <lineage>
        <taxon>Eukaryota</taxon>
        <taxon>Metazoa</taxon>
        <taxon>Chordata</taxon>
        <taxon>Craniata</taxon>
        <taxon>Vertebrata</taxon>
        <taxon>Euteleostomi</taxon>
        <taxon>Archelosauria</taxon>
        <taxon>Archosauria</taxon>
        <taxon>Dinosauria</taxon>
        <taxon>Saurischia</taxon>
        <taxon>Theropoda</taxon>
        <taxon>Coelurosauria</taxon>
        <taxon>Aves</taxon>
        <taxon>Neognathae</taxon>
        <taxon>Neoaves</taxon>
        <taxon>Strisores</taxon>
        <taxon>Apodiformes</taxon>
        <taxon>Trochilidae</taxon>
        <taxon>Calypte</taxon>
    </lineage>
</organism>
<evidence type="ECO:0000256" key="2">
    <source>
        <dbReference type="ARBA" id="ARBA00022516"/>
    </source>
</evidence>
<dbReference type="Proteomes" id="UP000054308">
    <property type="component" value="Unassembled WGS sequence"/>
</dbReference>
<comment type="similarity">
    <text evidence="10">Belongs to the ELO family.</text>
</comment>
<keyword evidence="7 10" id="KW-0443">Lipid metabolism</keyword>
<feature type="transmembrane region" description="Helical" evidence="10">
    <location>
        <begin position="131"/>
        <end position="152"/>
    </location>
</feature>
<feature type="transmembrane region" description="Helical" evidence="10">
    <location>
        <begin position="108"/>
        <end position="125"/>
    </location>
</feature>
<accession>A0A091IMI4</accession>
<comment type="subcellular location">
    <subcellularLocation>
        <location evidence="1">Membrane</location>
        <topology evidence="1">Multi-pass membrane protein</topology>
    </subcellularLocation>
</comment>
<sequence length="234" mass="26954">KSVVLAVVYVILVFGIQQFMKGRRAYSLRTPLALWSLGLALLNGIAARRVWQHLSFILATKGFRHSVCSQSFYIHPISKLWVYLFALSKLLELGDTLFIVLRKKQLIFLHWFHHVTSLVATWYGYKEMVAGTGWLTVLNFSVHAIMYSYYVLRAAGFQVSRPVAMAITVTQILQMLGFVVMYALILFWMEEEDKVCHTSWAFGFLSFVLCLSFLVLFCNLFLKTYLGSTQKPKR</sequence>
<evidence type="ECO:0000256" key="8">
    <source>
        <dbReference type="ARBA" id="ARBA00023136"/>
    </source>
</evidence>
<dbReference type="GO" id="GO:0009922">
    <property type="term" value="F:fatty acid elongase activity"/>
    <property type="evidence" value="ECO:0007669"/>
    <property type="project" value="UniProtKB-EC"/>
</dbReference>
<protein>
    <recommendedName>
        <fullName evidence="10">Elongation of very long chain fatty acids protein</fullName>
        <ecNumber evidence="10">2.3.1.199</ecNumber>
    </recommendedName>
    <alternativeName>
        <fullName evidence="10">Very-long-chain 3-oxoacyl-CoA synthase</fullName>
    </alternativeName>
</protein>